<feature type="non-terminal residue" evidence="2">
    <location>
        <position position="1"/>
    </location>
</feature>
<dbReference type="AlphaFoldDB" id="A0AAW0VRL6"/>
<dbReference type="EMBL" id="JARKIK010003009">
    <property type="protein sequence ID" value="KAK8719106.1"/>
    <property type="molecule type" value="Genomic_DNA"/>
</dbReference>
<name>A0AAW0VRL6_CHEQU</name>
<evidence type="ECO:0000313" key="2">
    <source>
        <dbReference type="EMBL" id="KAK8719106.1"/>
    </source>
</evidence>
<keyword evidence="3" id="KW-1185">Reference proteome</keyword>
<evidence type="ECO:0000256" key="1">
    <source>
        <dbReference type="SAM" id="MobiDB-lite"/>
    </source>
</evidence>
<accession>A0AAW0VRL6</accession>
<feature type="compositionally biased region" description="Polar residues" evidence="1">
    <location>
        <begin position="167"/>
        <end position="182"/>
    </location>
</feature>
<feature type="region of interest" description="Disordered" evidence="1">
    <location>
        <begin position="131"/>
        <end position="190"/>
    </location>
</feature>
<evidence type="ECO:0000313" key="3">
    <source>
        <dbReference type="Proteomes" id="UP001445076"/>
    </source>
</evidence>
<reference evidence="2 3" key="1">
    <citation type="journal article" date="2024" name="BMC Genomics">
        <title>Genome assembly of redclaw crayfish (Cherax quadricarinatus) provides insights into its immune adaptation and hypoxia tolerance.</title>
        <authorList>
            <person name="Liu Z."/>
            <person name="Zheng J."/>
            <person name="Li H."/>
            <person name="Fang K."/>
            <person name="Wang S."/>
            <person name="He J."/>
            <person name="Zhou D."/>
            <person name="Weng S."/>
            <person name="Chi M."/>
            <person name="Gu Z."/>
            <person name="He J."/>
            <person name="Li F."/>
            <person name="Wang M."/>
        </authorList>
    </citation>
    <scope>NUCLEOTIDE SEQUENCE [LARGE SCALE GENOMIC DNA]</scope>
    <source>
        <strain evidence="2">ZL_2023a</strain>
    </source>
</reference>
<gene>
    <name evidence="2" type="ORF">OTU49_014234</name>
</gene>
<comment type="caution">
    <text evidence="2">The sequence shown here is derived from an EMBL/GenBank/DDBJ whole genome shotgun (WGS) entry which is preliminary data.</text>
</comment>
<dbReference type="Proteomes" id="UP001445076">
    <property type="component" value="Unassembled WGS sequence"/>
</dbReference>
<sequence>IMHLCRSGDNHTCVKETCPESRRRDSLAHLTREPFKTHTPSLALLQQRSFAYDAPEQRNKPELTCISEEGIADMDIPDHLLDDLEYLGDCITSCDKVENYLMLSEYENNLVKTNEIPYLMDKRGRKRLMSLTKQNSSINCKDSPRKVEKSGDKGAAASSASQEASSMNNQRAHIRSGNNRSITVIEEASV</sequence>
<protein>
    <submittedName>
        <fullName evidence="2">Uncharacterized protein</fullName>
    </submittedName>
</protein>
<organism evidence="2 3">
    <name type="scientific">Cherax quadricarinatus</name>
    <name type="common">Australian red claw crayfish</name>
    <dbReference type="NCBI Taxonomy" id="27406"/>
    <lineage>
        <taxon>Eukaryota</taxon>
        <taxon>Metazoa</taxon>
        <taxon>Ecdysozoa</taxon>
        <taxon>Arthropoda</taxon>
        <taxon>Crustacea</taxon>
        <taxon>Multicrustacea</taxon>
        <taxon>Malacostraca</taxon>
        <taxon>Eumalacostraca</taxon>
        <taxon>Eucarida</taxon>
        <taxon>Decapoda</taxon>
        <taxon>Pleocyemata</taxon>
        <taxon>Astacidea</taxon>
        <taxon>Parastacoidea</taxon>
        <taxon>Parastacidae</taxon>
        <taxon>Cherax</taxon>
    </lineage>
</organism>
<feature type="compositionally biased region" description="Low complexity" evidence="1">
    <location>
        <begin position="155"/>
        <end position="166"/>
    </location>
</feature>
<feature type="compositionally biased region" description="Polar residues" evidence="1">
    <location>
        <begin position="131"/>
        <end position="140"/>
    </location>
</feature>
<proteinExistence type="predicted"/>
<feature type="compositionally biased region" description="Basic and acidic residues" evidence="1">
    <location>
        <begin position="142"/>
        <end position="152"/>
    </location>
</feature>